<organism evidence="1">
    <name type="scientific">marine sediment metagenome</name>
    <dbReference type="NCBI Taxonomy" id="412755"/>
    <lineage>
        <taxon>unclassified sequences</taxon>
        <taxon>metagenomes</taxon>
        <taxon>ecological metagenomes</taxon>
    </lineage>
</organism>
<dbReference type="AlphaFoldDB" id="X1EP21"/>
<protein>
    <submittedName>
        <fullName evidence="1">Uncharacterized protein</fullName>
    </submittedName>
</protein>
<name>X1EP21_9ZZZZ</name>
<sequence length="53" mass="5864">MVGGETLYSKEIAGAPGRTLFEFFSKTWNKKIENVEIPSYPIPVSLAMEDACP</sequence>
<proteinExistence type="predicted"/>
<dbReference type="EMBL" id="BARU01007924">
    <property type="protein sequence ID" value="GAH34322.1"/>
    <property type="molecule type" value="Genomic_DNA"/>
</dbReference>
<reference evidence="1" key="1">
    <citation type="journal article" date="2014" name="Front. Microbiol.">
        <title>High frequency of phylogenetically diverse reductive dehalogenase-homologous genes in deep subseafloor sedimentary metagenomes.</title>
        <authorList>
            <person name="Kawai M."/>
            <person name="Futagami T."/>
            <person name="Toyoda A."/>
            <person name="Takaki Y."/>
            <person name="Nishi S."/>
            <person name="Hori S."/>
            <person name="Arai W."/>
            <person name="Tsubouchi T."/>
            <person name="Morono Y."/>
            <person name="Uchiyama I."/>
            <person name="Ito T."/>
            <person name="Fujiyama A."/>
            <person name="Inagaki F."/>
            <person name="Takami H."/>
        </authorList>
    </citation>
    <scope>NUCLEOTIDE SEQUENCE</scope>
    <source>
        <strain evidence="1">Expedition CK06-06</strain>
    </source>
</reference>
<evidence type="ECO:0000313" key="1">
    <source>
        <dbReference type="EMBL" id="GAH34322.1"/>
    </source>
</evidence>
<accession>X1EP21</accession>
<gene>
    <name evidence="1" type="ORF">S03H2_15573</name>
</gene>
<comment type="caution">
    <text evidence="1">The sequence shown here is derived from an EMBL/GenBank/DDBJ whole genome shotgun (WGS) entry which is preliminary data.</text>
</comment>